<protein>
    <submittedName>
        <fullName evidence="4">Gfo/Idh/MocA family oxidoreductase</fullName>
    </submittedName>
</protein>
<proteinExistence type="predicted"/>
<evidence type="ECO:0000259" key="3">
    <source>
        <dbReference type="Pfam" id="PF22725"/>
    </source>
</evidence>
<dbReference type="Proteomes" id="UP001165405">
    <property type="component" value="Unassembled WGS sequence"/>
</dbReference>
<dbReference type="RefSeq" id="WP_236087210.1">
    <property type="nucleotide sequence ID" value="NZ_JAKGSG010000005.1"/>
</dbReference>
<evidence type="ECO:0000256" key="1">
    <source>
        <dbReference type="ARBA" id="ARBA00023027"/>
    </source>
</evidence>
<feature type="domain" description="GFO/IDH/MocA-like oxidoreductase" evidence="3">
    <location>
        <begin position="137"/>
        <end position="250"/>
    </location>
</feature>
<name>A0AA41QC98_9MICO</name>
<accession>A0AA41QC98</accession>
<dbReference type="Gene3D" id="3.30.360.10">
    <property type="entry name" value="Dihydrodipicolinate Reductase, domain 2"/>
    <property type="match status" value="1"/>
</dbReference>
<dbReference type="GO" id="GO:0000166">
    <property type="term" value="F:nucleotide binding"/>
    <property type="evidence" value="ECO:0007669"/>
    <property type="project" value="InterPro"/>
</dbReference>
<dbReference type="Gene3D" id="3.40.50.720">
    <property type="entry name" value="NAD(P)-binding Rossmann-like Domain"/>
    <property type="match status" value="1"/>
</dbReference>
<evidence type="ECO:0000313" key="4">
    <source>
        <dbReference type="EMBL" id="MCF4119514.1"/>
    </source>
</evidence>
<dbReference type="PANTHER" id="PTHR43249:SF1">
    <property type="entry name" value="D-GLUCOSIDE 3-DEHYDROGENASE"/>
    <property type="match status" value="1"/>
</dbReference>
<dbReference type="InterPro" id="IPR036291">
    <property type="entry name" value="NAD(P)-bd_dom_sf"/>
</dbReference>
<reference evidence="4" key="1">
    <citation type="submission" date="2022-01" db="EMBL/GenBank/DDBJ databases">
        <title>Antribacter sp. nov., isolated from Guizhou of China.</title>
        <authorList>
            <person name="Chengliang C."/>
            <person name="Ya Z."/>
        </authorList>
    </citation>
    <scope>NUCLEOTIDE SEQUENCE</scope>
    <source>
        <strain evidence="4">KLBMP 9083</strain>
    </source>
</reference>
<keyword evidence="1" id="KW-0520">NAD</keyword>
<dbReference type="InterPro" id="IPR052515">
    <property type="entry name" value="Gfo/Idh/MocA_Oxidoreductase"/>
</dbReference>
<dbReference type="InterPro" id="IPR000683">
    <property type="entry name" value="Gfo/Idh/MocA-like_OxRdtase_N"/>
</dbReference>
<dbReference type="SUPFAM" id="SSF55347">
    <property type="entry name" value="Glyceraldehyde-3-phosphate dehydrogenase-like, C-terminal domain"/>
    <property type="match status" value="1"/>
</dbReference>
<evidence type="ECO:0000259" key="2">
    <source>
        <dbReference type="Pfam" id="PF01408"/>
    </source>
</evidence>
<dbReference type="AlphaFoldDB" id="A0AA41QC98"/>
<dbReference type="InterPro" id="IPR055170">
    <property type="entry name" value="GFO_IDH_MocA-like_dom"/>
</dbReference>
<dbReference type="Pfam" id="PF22725">
    <property type="entry name" value="GFO_IDH_MocA_C3"/>
    <property type="match status" value="1"/>
</dbReference>
<dbReference type="EMBL" id="JAKGSG010000005">
    <property type="protein sequence ID" value="MCF4119514.1"/>
    <property type="molecule type" value="Genomic_DNA"/>
</dbReference>
<comment type="caution">
    <text evidence="4">The sequence shown here is derived from an EMBL/GenBank/DDBJ whole genome shotgun (WGS) entry which is preliminary data.</text>
</comment>
<organism evidence="4 5">
    <name type="scientific">Antribacter soli</name>
    <dbReference type="NCBI Taxonomy" id="2910976"/>
    <lineage>
        <taxon>Bacteria</taxon>
        <taxon>Bacillati</taxon>
        <taxon>Actinomycetota</taxon>
        <taxon>Actinomycetes</taxon>
        <taxon>Micrococcales</taxon>
        <taxon>Promicromonosporaceae</taxon>
        <taxon>Antribacter</taxon>
    </lineage>
</organism>
<dbReference type="PANTHER" id="PTHR43249">
    <property type="entry name" value="UDP-N-ACETYL-2-AMINO-2-DEOXY-D-GLUCURONATE OXIDASE"/>
    <property type="match status" value="1"/>
</dbReference>
<sequence length="370" mass="38811">MRVTILGAGGIAGAHAEAIAGLAGRDDAPQAQVTHVVDIDAGRAQAFADQYGVPHHGTSLEALLEAGEVDAVHVCTPPSVHAPAAVAALRAGVHVVVEKPAVLSLAEIDAIAAAEAQAPGGARFTQIVQHRFGHGARQLRRLLDSGELGRAYVATCDTLWFRAPAYFEVPWRGRWETEGGGPTMGHGIHQFDLLLAMLGPWSEVTAMAGRLAREVDTEDVSMALVRFESGAMASVTNSLLSPRETSDLRFDTEAATIEVSHLYGYTDDDWTFTPAPGHEDAAALWSADPAALPSGHLAQLLPTYRAFAAGEAPPITVADARGTLELAAAIYRSAFTGAPVKAGEIGPGDPFYTSMRGTGPAWAPVKEVFA</sequence>
<evidence type="ECO:0000313" key="5">
    <source>
        <dbReference type="Proteomes" id="UP001165405"/>
    </source>
</evidence>
<feature type="domain" description="Gfo/Idh/MocA-like oxidoreductase N-terminal" evidence="2">
    <location>
        <begin position="1"/>
        <end position="117"/>
    </location>
</feature>
<gene>
    <name evidence="4" type="ORF">L1785_00790</name>
</gene>
<dbReference type="Pfam" id="PF01408">
    <property type="entry name" value="GFO_IDH_MocA"/>
    <property type="match status" value="1"/>
</dbReference>
<keyword evidence="5" id="KW-1185">Reference proteome</keyword>
<dbReference type="SUPFAM" id="SSF51735">
    <property type="entry name" value="NAD(P)-binding Rossmann-fold domains"/>
    <property type="match status" value="1"/>
</dbReference>